<evidence type="ECO:0000313" key="2">
    <source>
        <dbReference type="Proteomes" id="UP001060771"/>
    </source>
</evidence>
<gene>
    <name evidence="1" type="ORF">Vsou_17620</name>
</gene>
<keyword evidence="2" id="KW-1185">Reference proteome</keyword>
<name>A0ABN6SSQ2_9CREN</name>
<dbReference type="SUPFAM" id="SSF52540">
    <property type="entry name" value="P-loop containing nucleoside triphosphate hydrolases"/>
    <property type="match status" value="1"/>
</dbReference>
<dbReference type="InterPro" id="IPR027417">
    <property type="entry name" value="P-loop_NTPase"/>
</dbReference>
<reference evidence="2" key="1">
    <citation type="submission" date="2022-09" db="EMBL/GenBank/DDBJ databases">
        <title>Complete genome sequence of Vulcanisaeta souniana.</title>
        <authorList>
            <person name="Kato S."/>
            <person name="Itoh T."/>
            <person name="Ohkuma M."/>
        </authorList>
    </citation>
    <scope>NUCLEOTIDE SEQUENCE [LARGE SCALE GENOMIC DNA]</scope>
    <source>
        <strain evidence="2">JCM 11219</strain>
    </source>
</reference>
<dbReference type="Proteomes" id="UP001060771">
    <property type="component" value="Chromosome"/>
</dbReference>
<accession>A0ABN6SSQ2</accession>
<dbReference type="EMBL" id="AP026830">
    <property type="protein sequence ID" value="BDR92669.1"/>
    <property type="molecule type" value="Genomic_DNA"/>
</dbReference>
<protein>
    <recommendedName>
        <fullName evidence="3">Thymidylate kinase</fullName>
    </recommendedName>
</protein>
<sequence length="218" mass="24593">MPMRHDRICLFGPDGSGKSTLARLLAQYLARGGYVRISWVRGSHMAASLLARFLALFPSMRGFDNPYYGISIPRSLRPLWWFLEFISVLPNWFFNFIMPGIYETVIGERGLLDFLVWVCVTTEPGFLRTLWGRATLALALRHCRNVFIIADLGTLIRRKGSEPTARSLPRQWVIYNVLARALNLGQVDTGSSAPVQSLIKLINELNTAKTTPHVLKSS</sequence>
<proteinExistence type="predicted"/>
<evidence type="ECO:0008006" key="3">
    <source>
        <dbReference type="Google" id="ProtNLM"/>
    </source>
</evidence>
<evidence type="ECO:0000313" key="1">
    <source>
        <dbReference type="EMBL" id="BDR92669.1"/>
    </source>
</evidence>
<organism evidence="1 2">
    <name type="scientific">Vulcanisaeta souniana JCM 11219</name>
    <dbReference type="NCBI Taxonomy" id="1293586"/>
    <lineage>
        <taxon>Archaea</taxon>
        <taxon>Thermoproteota</taxon>
        <taxon>Thermoprotei</taxon>
        <taxon>Thermoproteales</taxon>
        <taxon>Thermoproteaceae</taxon>
        <taxon>Vulcanisaeta</taxon>
    </lineage>
</organism>
<dbReference type="Gene3D" id="3.40.50.300">
    <property type="entry name" value="P-loop containing nucleotide triphosphate hydrolases"/>
    <property type="match status" value="1"/>
</dbReference>